<dbReference type="EMBL" id="JH687836">
    <property type="protein sequence ID" value="EJD37692.1"/>
    <property type="molecule type" value="Genomic_DNA"/>
</dbReference>
<dbReference type="InParanoid" id="J0D0A3"/>
<accession>J0D0A3</accession>
<dbReference type="KEGG" id="adl:AURDEDRAFT_173207"/>
<protein>
    <recommendedName>
        <fullName evidence="3">CNH domain-containing protein</fullName>
    </recommendedName>
</protein>
<gene>
    <name evidence="1" type="ORF">AURDEDRAFT_173207</name>
</gene>
<evidence type="ECO:0000313" key="1">
    <source>
        <dbReference type="EMBL" id="EJD37692.1"/>
    </source>
</evidence>
<name>J0D0A3_AURST</name>
<dbReference type="Proteomes" id="UP000006514">
    <property type="component" value="Unassembled WGS sequence"/>
</dbReference>
<evidence type="ECO:0008006" key="3">
    <source>
        <dbReference type="Google" id="ProtNLM"/>
    </source>
</evidence>
<dbReference type="AlphaFoldDB" id="J0D0A3"/>
<keyword evidence="2" id="KW-1185">Reference proteome</keyword>
<organism evidence="1 2">
    <name type="scientific">Auricularia subglabra (strain TFB-10046 / SS5)</name>
    <name type="common">White-rot fungus</name>
    <name type="synonym">Auricularia delicata (strain TFB10046)</name>
    <dbReference type="NCBI Taxonomy" id="717982"/>
    <lineage>
        <taxon>Eukaryota</taxon>
        <taxon>Fungi</taxon>
        <taxon>Dikarya</taxon>
        <taxon>Basidiomycota</taxon>
        <taxon>Agaricomycotina</taxon>
        <taxon>Agaricomycetes</taxon>
        <taxon>Auriculariales</taxon>
        <taxon>Auriculariaceae</taxon>
        <taxon>Auricularia</taxon>
    </lineage>
</organism>
<evidence type="ECO:0000313" key="2">
    <source>
        <dbReference type="Proteomes" id="UP000006514"/>
    </source>
</evidence>
<reference evidence="2" key="1">
    <citation type="journal article" date="2012" name="Science">
        <title>The Paleozoic origin of enzymatic lignin decomposition reconstructed from 31 fungal genomes.</title>
        <authorList>
            <person name="Floudas D."/>
            <person name="Binder M."/>
            <person name="Riley R."/>
            <person name="Barry K."/>
            <person name="Blanchette R.A."/>
            <person name="Henrissat B."/>
            <person name="Martinez A.T."/>
            <person name="Otillar R."/>
            <person name="Spatafora J.W."/>
            <person name="Yadav J.S."/>
            <person name="Aerts A."/>
            <person name="Benoit I."/>
            <person name="Boyd A."/>
            <person name="Carlson A."/>
            <person name="Copeland A."/>
            <person name="Coutinho P.M."/>
            <person name="de Vries R.P."/>
            <person name="Ferreira P."/>
            <person name="Findley K."/>
            <person name="Foster B."/>
            <person name="Gaskell J."/>
            <person name="Glotzer D."/>
            <person name="Gorecki P."/>
            <person name="Heitman J."/>
            <person name="Hesse C."/>
            <person name="Hori C."/>
            <person name="Igarashi K."/>
            <person name="Jurgens J.A."/>
            <person name="Kallen N."/>
            <person name="Kersten P."/>
            <person name="Kohler A."/>
            <person name="Kuees U."/>
            <person name="Kumar T.K.A."/>
            <person name="Kuo A."/>
            <person name="LaButti K."/>
            <person name="Larrondo L.F."/>
            <person name="Lindquist E."/>
            <person name="Ling A."/>
            <person name="Lombard V."/>
            <person name="Lucas S."/>
            <person name="Lundell T."/>
            <person name="Martin R."/>
            <person name="McLaughlin D.J."/>
            <person name="Morgenstern I."/>
            <person name="Morin E."/>
            <person name="Murat C."/>
            <person name="Nagy L.G."/>
            <person name="Nolan M."/>
            <person name="Ohm R.A."/>
            <person name="Patyshakuliyeva A."/>
            <person name="Rokas A."/>
            <person name="Ruiz-Duenas F.J."/>
            <person name="Sabat G."/>
            <person name="Salamov A."/>
            <person name="Samejima M."/>
            <person name="Schmutz J."/>
            <person name="Slot J.C."/>
            <person name="St John F."/>
            <person name="Stenlid J."/>
            <person name="Sun H."/>
            <person name="Sun S."/>
            <person name="Syed K."/>
            <person name="Tsang A."/>
            <person name="Wiebenga A."/>
            <person name="Young D."/>
            <person name="Pisabarro A."/>
            <person name="Eastwood D.C."/>
            <person name="Martin F."/>
            <person name="Cullen D."/>
            <person name="Grigoriev I.V."/>
            <person name="Hibbett D.S."/>
        </authorList>
    </citation>
    <scope>NUCLEOTIDE SEQUENCE [LARGE SCALE GENOMIC DNA]</scope>
    <source>
        <strain evidence="2">TFB10046</strain>
    </source>
</reference>
<proteinExistence type="predicted"/>
<sequence length="108" mass="11833">MAPFTVHAVLEGFKERVEAVCIQGDHLYVGTSTGNLHVYELDDHPGAHIFHLTNAAYADVGDADDQTRTVANLVEVKKAVTGRARAIERIAFLRDINSLVILCGTRFV</sequence>